<keyword evidence="1" id="KW-0472">Membrane</keyword>
<gene>
    <name evidence="2" type="ORF">HERIO_1108</name>
</gene>
<reference evidence="2 3" key="1">
    <citation type="journal article" date="2017" name="Environ. Microbiol.">
        <title>Decay of the glycolytic pathway and adaptation to intranuclear parasitism within Enterocytozoonidae microsporidia.</title>
        <authorList>
            <person name="Wiredu Boakye D."/>
            <person name="Jaroenlak P."/>
            <person name="Prachumwat A."/>
            <person name="Williams T.A."/>
            <person name="Bateman K.S."/>
            <person name="Itsathitphaisarn O."/>
            <person name="Sritunyalucksana K."/>
            <person name="Paszkiewicz K.H."/>
            <person name="Moore K.A."/>
            <person name="Stentiford G.D."/>
            <person name="Williams B.A."/>
        </authorList>
    </citation>
    <scope>NUCLEOTIDE SEQUENCE [LARGE SCALE GENOMIC DNA]</scope>
    <source>
        <strain evidence="2 3">GB1</strain>
    </source>
</reference>
<feature type="transmembrane region" description="Helical" evidence="1">
    <location>
        <begin position="15"/>
        <end position="33"/>
    </location>
</feature>
<evidence type="ECO:0000256" key="1">
    <source>
        <dbReference type="SAM" id="Phobius"/>
    </source>
</evidence>
<dbReference type="Proteomes" id="UP000192356">
    <property type="component" value="Unassembled WGS sequence"/>
</dbReference>
<feature type="transmembrane region" description="Helical" evidence="1">
    <location>
        <begin position="45"/>
        <end position="74"/>
    </location>
</feature>
<dbReference type="AlphaFoldDB" id="A0A1X0QB15"/>
<evidence type="ECO:0000313" key="2">
    <source>
        <dbReference type="EMBL" id="ORD96989.1"/>
    </source>
</evidence>
<evidence type="ECO:0000313" key="3">
    <source>
        <dbReference type="Proteomes" id="UP000192356"/>
    </source>
</evidence>
<name>A0A1X0QB15_9MICR</name>
<keyword evidence="3" id="KW-1185">Reference proteome</keyword>
<keyword evidence="1" id="KW-1133">Transmembrane helix</keyword>
<dbReference type="EMBL" id="LVKB01000048">
    <property type="protein sequence ID" value="ORD96989.1"/>
    <property type="molecule type" value="Genomic_DNA"/>
</dbReference>
<accession>A0A1X0QB15</accession>
<sequence>MFLLLSSDDDGSSKLNFNFLLFFLGFLLLLFLFENFGEIELSLSFVTGLCFLLLSLLSLSFLLLSFLLLSFLLLSLFGNLVDVLGESSFLFDK</sequence>
<dbReference type="VEuPathDB" id="MicrosporidiaDB:HERIO_1108"/>
<protein>
    <submittedName>
        <fullName evidence="2">Uncharacterized protein</fullName>
    </submittedName>
</protein>
<keyword evidence="1" id="KW-0812">Transmembrane</keyword>
<proteinExistence type="predicted"/>
<comment type="caution">
    <text evidence="2">The sequence shown here is derived from an EMBL/GenBank/DDBJ whole genome shotgun (WGS) entry which is preliminary data.</text>
</comment>
<organism evidence="2 3">
    <name type="scientific">Hepatospora eriocheir</name>
    <dbReference type="NCBI Taxonomy" id="1081669"/>
    <lineage>
        <taxon>Eukaryota</taxon>
        <taxon>Fungi</taxon>
        <taxon>Fungi incertae sedis</taxon>
        <taxon>Microsporidia</taxon>
        <taxon>Hepatosporidae</taxon>
        <taxon>Hepatospora</taxon>
    </lineage>
</organism>